<dbReference type="OrthoDB" id="6513042at2759"/>
<feature type="compositionally biased region" description="Pro residues" evidence="5">
    <location>
        <begin position="165"/>
        <end position="177"/>
    </location>
</feature>
<reference evidence="7 8" key="1">
    <citation type="submission" date="2019-03" db="EMBL/GenBank/DDBJ databases">
        <title>First draft genome of Liparis tanakae, snailfish: a comprehensive survey of snailfish specific genes.</title>
        <authorList>
            <person name="Kim W."/>
            <person name="Song I."/>
            <person name="Jeong J.-H."/>
            <person name="Kim D."/>
            <person name="Kim S."/>
            <person name="Ryu S."/>
            <person name="Song J.Y."/>
            <person name="Lee S.K."/>
        </authorList>
    </citation>
    <scope>NUCLEOTIDE SEQUENCE [LARGE SCALE GENOMIC DNA]</scope>
    <source>
        <tissue evidence="7">Muscle</tissue>
    </source>
</reference>
<dbReference type="GO" id="GO:0043138">
    <property type="term" value="F:3'-5' DNA helicase activity"/>
    <property type="evidence" value="ECO:0007669"/>
    <property type="project" value="TreeGrafter"/>
</dbReference>
<keyword evidence="4" id="KW-0067">ATP-binding</keyword>
<dbReference type="Gene3D" id="3.40.50.10130">
    <property type="match status" value="1"/>
</dbReference>
<feature type="compositionally biased region" description="Basic and acidic residues" evidence="5">
    <location>
        <begin position="35"/>
        <end position="47"/>
    </location>
</feature>
<dbReference type="GO" id="GO:0016787">
    <property type="term" value="F:hydrolase activity"/>
    <property type="evidence" value="ECO:0007669"/>
    <property type="project" value="UniProtKB-KW"/>
</dbReference>
<evidence type="ECO:0000256" key="4">
    <source>
        <dbReference type="ARBA" id="ARBA00022840"/>
    </source>
</evidence>
<dbReference type="EMBL" id="SRLO01001078">
    <property type="protein sequence ID" value="TNN41825.1"/>
    <property type="molecule type" value="Genomic_DNA"/>
</dbReference>
<proteinExistence type="predicted"/>
<dbReference type="AlphaFoldDB" id="A0A4Z2FLM8"/>
<dbReference type="GO" id="GO:0005524">
    <property type="term" value="F:ATP binding"/>
    <property type="evidence" value="ECO:0007669"/>
    <property type="project" value="UniProtKB-KW"/>
</dbReference>
<protein>
    <submittedName>
        <fullName evidence="7">Fanconi anemia group M protein</fullName>
    </submittedName>
</protein>
<dbReference type="SMART" id="SM00891">
    <property type="entry name" value="ERCC4"/>
    <property type="match status" value="1"/>
</dbReference>
<keyword evidence="2" id="KW-0378">Hydrolase</keyword>
<dbReference type="SUPFAM" id="SSF52980">
    <property type="entry name" value="Restriction endonuclease-like"/>
    <property type="match status" value="1"/>
</dbReference>
<feature type="region of interest" description="Disordered" evidence="5">
    <location>
        <begin position="18"/>
        <end position="103"/>
    </location>
</feature>
<dbReference type="PANTHER" id="PTHR14025:SF20">
    <property type="entry name" value="FANCONI ANEMIA GROUP M PROTEIN"/>
    <property type="match status" value="1"/>
</dbReference>
<name>A0A4Z2FLM8_9TELE</name>
<keyword evidence="8" id="KW-1185">Reference proteome</keyword>
<dbReference type="GO" id="GO:0036297">
    <property type="term" value="P:interstrand cross-link repair"/>
    <property type="evidence" value="ECO:0007669"/>
    <property type="project" value="TreeGrafter"/>
</dbReference>
<feature type="compositionally biased region" description="Low complexity" evidence="5">
    <location>
        <begin position="88"/>
        <end position="97"/>
    </location>
</feature>
<evidence type="ECO:0000313" key="7">
    <source>
        <dbReference type="EMBL" id="TNN41825.1"/>
    </source>
</evidence>
<keyword evidence="1" id="KW-0547">Nucleotide-binding</keyword>
<dbReference type="PANTHER" id="PTHR14025">
    <property type="entry name" value="FANCONI ANEMIA GROUP M FANCM FAMILY MEMBER"/>
    <property type="match status" value="1"/>
</dbReference>
<dbReference type="InterPro" id="IPR006166">
    <property type="entry name" value="ERCC4_domain"/>
</dbReference>
<sequence length="277" mass="29762">MPEESYVEGRRQYATRRRVFLHKARAGGGGAQRPAAEKTKRVVRRDDSSEEEAGGGGGRRSLTAAAEAAAPLWPEGAQPEPSRAQKPSSSSSSSSSSTVASRVSLLSEAQRLPVREEQQKERCRQRLENQHLLSDELDFTEPEKQAQVGSSAASRSAPQTSAAPPTGPAPPAPTAGPAPPTAVCILADSRCIGSGVELMTVLRRRHAATVHVCSLDGGYFIVSDRAAVERLGQSDLAATQNRQRLVERVTSLQRSFERVCLIVEKDRTKPGQEMGLD</sequence>
<feature type="compositionally biased region" description="Low complexity" evidence="5">
    <location>
        <begin position="150"/>
        <end position="164"/>
    </location>
</feature>
<evidence type="ECO:0000259" key="6">
    <source>
        <dbReference type="SMART" id="SM00891"/>
    </source>
</evidence>
<dbReference type="GO" id="GO:0000400">
    <property type="term" value="F:four-way junction DNA binding"/>
    <property type="evidence" value="ECO:0007669"/>
    <property type="project" value="TreeGrafter"/>
</dbReference>
<evidence type="ECO:0000256" key="2">
    <source>
        <dbReference type="ARBA" id="ARBA00022801"/>
    </source>
</evidence>
<dbReference type="Proteomes" id="UP000314294">
    <property type="component" value="Unassembled WGS sequence"/>
</dbReference>
<dbReference type="InterPro" id="IPR011335">
    <property type="entry name" value="Restrct_endonuc-II-like"/>
</dbReference>
<dbReference type="Pfam" id="PF02732">
    <property type="entry name" value="ERCC4"/>
    <property type="match status" value="1"/>
</dbReference>
<keyword evidence="3" id="KW-0347">Helicase</keyword>
<evidence type="ECO:0000256" key="1">
    <source>
        <dbReference type="ARBA" id="ARBA00022741"/>
    </source>
</evidence>
<evidence type="ECO:0000256" key="3">
    <source>
        <dbReference type="ARBA" id="ARBA00022806"/>
    </source>
</evidence>
<evidence type="ECO:0000256" key="5">
    <source>
        <dbReference type="SAM" id="MobiDB-lite"/>
    </source>
</evidence>
<dbReference type="GO" id="GO:0004518">
    <property type="term" value="F:nuclease activity"/>
    <property type="evidence" value="ECO:0007669"/>
    <property type="project" value="InterPro"/>
</dbReference>
<feature type="compositionally biased region" description="Low complexity" evidence="5">
    <location>
        <begin position="60"/>
        <end position="70"/>
    </location>
</feature>
<accession>A0A4Z2FLM8</accession>
<gene>
    <name evidence="7" type="primary">FANCM_1</name>
    <name evidence="7" type="ORF">EYF80_048003</name>
</gene>
<comment type="caution">
    <text evidence="7">The sequence shown here is derived from an EMBL/GenBank/DDBJ whole genome shotgun (WGS) entry which is preliminary data.</text>
</comment>
<feature type="domain" description="ERCC4" evidence="6">
    <location>
        <begin position="184"/>
        <end position="267"/>
    </location>
</feature>
<organism evidence="7 8">
    <name type="scientific">Liparis tanakae</name>
    <name type="common">Tanaka's snailfish</name>
    <dbReference type="NCBI Taxonomy" id="230148"/>
    <lineage>
        <taxon>Eukaryota</taxon>
        <taxon>Metazoa</taxon>
        <taxon>Chordata</taxon>
        <taxon>Craniata</taxon>
        <taxon>Vertebrata</taxon>
        <taxon>Euteleostomi</taxon>
        <taxon>Actinopterygii</taxon>
        <taxon>Neopterygii</taxon>
        <taxon>Teleostei</taxon>
        <taxon>Neoteleostei</taxon>
        <taxon>Acanthomorphata</taxon>
        <taxon>Eupercaria</taxon>
        <taxon>Perciformes</taxon>
        <taxon>Cottioidei</taxon>
        <taxon>Cottales</taxon>
        <taxon>Liparidae</taxon>
        <taxon>Liparis</taxon>
    </lineage>
</organism>
<feature type="region of interest" description="Disordered" evidence="5">
    <location>
        <begin position="133"/>
        <end position="177"/>
    </location>
</feature>
<evidence type="ECO:0000313" key="8">
    <source>
        <dbReference type="Proteomes" id="UP000314294"/>
    </source>
</evidence>
<dbReference type="GO" id="GO:0045003">
    <property type="term" value="P:double-strand break repair via synthesis-dependent strand annealing"/>
    <property type="evidence" value="ECO:0007669"/>
    <property type="project" value="TreeGrafter"/>
</dbReference>
<dbReference type="GO" id="GO:0009378">
    <property type="term" value="F:four-way junction helicase activity"/>
    <property type="evidence" value="ECO:0007669"/>
    <property type="project" value="TreeGrafter"/>
</dbReference>